<comment type="similarity">
    <text evidence="2 4">Belongs to the bacterial solute-binding protein 3 family.</text>
</comment>
<dbReference type="SMART" id="SM00062">
    <property type="entry name" value="PBPb"/>
    <property type="match status" value="1"/>
</dbReference>
<dbReference type="AlphaFoldDB" id="A0A9X1NN58"/>
<organism evidence="7 8">
    <name type="scientific">Rhizobium quercicola</name>
    <dbReference type="NCBI Taxonomy" id="2901226"/>
    <lineage>
        <taxon>Bacteria</taxon>
        <taxon>Pseudomonadati</taxon>
        <taxon>Pseudomonadota</taxon>
        <taxon>Alphaproteobacteria</taxon>
        <taxon>Hyphomicrobiales</taxon>
        <taxon>Rhizobiaceae</taxon>
        <taxon>Rhizobium/Agrobacterium group</taxon>
        <taxon>Rhizobium</taxon>
    </lineage>
</organism>
<keyword evidence="3 5" id="KW-0732">Signal</keyword>
<accession>A0A9X1NN58</accession>
<gene>
    <name evidence="7" type="ORF">LRX75_01025</name>
</gene>
<dbReference type="Gene3D" id="3.40.190.10">
    <property type="entry name" value="Periplasmic binding protein-like II"/>
    <property type="match status" value="2"/>
</dbReference>
<reference evidence="7" key="1">
    <citation type="submission" date="2021-12" db="EMBL/GenBank/DDBJ databases">
        <authorList>
            <person name="Li Y."/>
        </authorList>
    </citation>
    <scope>NUCLEOTIDE SEQUENCE</scope>
    <source>
        <strain evidence="7">DKSPLA3</strain>
    </source>
</reference>
<dbReference type="RefSeq" id="WP_231811353.1">
    <property type="nucleotide sequence ID" value="NZ_JAJOZR010000001.1"/>
</dbReference>
<evidence type="ECO:0000256" key="3">
    <source>
        <dbReference type="ARBA" id="ARBA00022729"/>
    </source>
</evidence>
<evidence type="ECO:0000313" key="7">
    <source>
        <dbReference type="EMBL" id="MCD7107610.1"/>
    </source>
</evidence>
<dbReference type="EMBL" id="JAJOZR010000001">
    <property type="protein sequence ID" value="MCD7107610.1"/>
    <property type="molecule type" value="Genomic_DNA"/>
</dbReference>
<feature type="signal peptide" evidence="5">
    <location>
        <begin position="1"/>
        <end position="22"/>
    </location>
</feature>
<sequence length="253" mass="27994">MISRRTLAALLLTLVSASPTLAEDPVLRIGTEGAYPPFNFINEKGELAGFDVDIAKALCKEMQRTCTFVVTPWAEIIEGLEQNKYDLMVSSMAFTEERAKRIAYSDPYYRSHAVFIGDAKKYQDISPEGLAGARITAGKGTMQSQYLSKVYAKSTLVFGEDQPQAQSFLEQGKADLMLGDAIELMSFLESAEGSAFEFIGDPVTNDFLQSTAHVTARKSDTALLEQVNAAIKKTRLDGSYERINDIYFPFSIY</sequence>
<evidence type="ECO:0000259" key="6">
    <source>
        <dbReference type="SMART" id="SM00062"/>
    </source>
</evidence>
<comment type="subcellular location">
    <subcellularLocation>
        <location evidence="1">Periplasm</location>
    </subcellularLocation>
</comment>
<dbReference type="Proteomes" id="UP001139089">
    <property type="component" value="Unassembled WGS sequence"/>
</dbReference>
<dbReference type="GO" id="GO:0042597">
    <property type="term" value="C:periplasmic space"/>
    <property type="evidence" value="ECO:0007669"/>
    <property type="project" value="UniProtKB-SubCell"/>
</dbReference>
<dbReference type="InterPro" id="IPR018313">
    <property type="entry name" value="SBP_3_CS"/>
</dbReference>
<evidence type="ECO:0000256" key="4">
    <source>
        <dbReference type="RuleBase" id="RU003744"/>
    </source>
</evidence>
<evidence type="ECO:0000313" key="8">
    <source>
        <dbReference type="Proteomes" id="UP001139089"/>
    </source>
</evidence>
<dbReference type="Pfam" id="PF00497">
    <property type="entry name" value="SBP_bac_3"/>
    <property type="match status" value="1"/>
</dbReference>
<proteinExistence type="inferred from homology"/>
<evidence type="ECO:0000256" key="5">
    <source>
        <dbReference type="SAM" id="SignalP"/>
    </source>
</evidence>
<evidence type="ECO:0000256" key="2">
    <source>
        <dbReference type="ARBA" id="ARBA00010333"/>
    </source>
</evidence>
<feature type="domain" description="Solute-binding protein family 3/N-terminal" evidence="6">
    <location>
        <begin position="26"/>
        <end position="251"/>
    </location>
</feature>
<evidence type="ECO:0000256" key="1">
    <source>
        <dbReference type="ARBA" id="ARBA00004418"/>
    </source>
</evidence>
<comment type="caution">
    <text evidence="7">The sequence shown here is derived from an EMBL/GenBank/DDBJ whole genome shotgun (WGS) entry which is preliminary data.</text>
</comment>
<dbReference type="SUPFAM" id="SSF53850">
    <property type="entry name" value="Periplasmic binding protein-like II"/>
    <property type="match status" value="1"/>
</dbReference>
<dbReference type="PANTHER" id="PTHR35936">
    <property type="entry name" value="MEMBRANE-BOUND LYTIC MUREIN TRANSGLYCOSYLASE F"/>
    <property type="match status" value="1"/>
</dbReference>
<dbReference type="PANTHER" id="PTHR35936:SF19">
    <property type="entry name" value="AMINO-ACID-BINDING PROTEIN YXEM-RELATED"/>
    <property type="match status" value="1"/>
</dbReference>
<feature type="chain" id="PRO_5040945236" evidence="5">
    <location>
        <begin position="23"/>
        <end position="253"/>
    </location>
</feature>
<dbReference type="InterPro" id="IPR001638">
    <property type="entry name" value="Solute-binding_3/MltF_N"/>
</dbReference>
<dbReference type="PROSITE" id="PS01039">
    <property type="entry name" value="SBP_BACTERIAL_3"/>
    <property type="match status" value="1"/>
</dbReference>
<keyword evidence="8" id="KW-1185">Reference proteome</keyword>
<name>A0A9X1NN58_9HYPH</name>
<protein>
    <submittedName>
        <fullName evidence="7">Transporter substrate-binding domain-containing protein</fullName>
    </submittedName>
</protein>